<dbReference type="EMBL" id="ADBJ01000008">
    <property type="protein sequence ID" value="EFA84948.1"/>
    <property type="molecule type" value="Genomic_DNA"/>
</dbReference>
<dbReference type="RefSeq" id="XP_020437058.1">
    <property type="nucleotide sequence ID" value="XM_020572941.1"/>
</dbReference>
<dbReference type="Gene3D" id="1.20.1280.50">
    <property type="match status" value="1"/>
</dbReference>
<dbReference type="InterPro" id="IPR051251">
    <property type="entry name" value="STK_FNIP-Repeat"/>
</dbReference>
<gene>
    <name evidence="1" type="ORF">PPL_01941</name>
</gene>
<dbReference type="Proteomes" id="UP000001396">
    <property type="component" value="Unassembled WGS sequence"/>
</dbReference>
<keyword evidence="2" id="KW-1185">Reference proteome</keyword>
<sequence>MISCNNNDNQSNRLINLSHLLLSKIVSYLDDNVDRIVFSLVCKRLFNERQRYLSFNTNHIKIINDNNNKYIPLNSYKSIIIDQINRKTKCKVVVGDEIDINYYDYMISKDELVDIDRLRTLNIDKVVIGFEHNDENKGNIKNLYRLVSDLNISKLKKVQSFSALPMNITSLSFHCLFREDLEPGCLPPNLKTLKFDRQFYQAIKAGVLPNTLVKLNFNESFNQPLEPGVLPSSLKILKFKDSTFQQDIKVGTFPPQLEELEFSGHYLTIEDGALPQTLRILEYAPTSWLPQIKTLPNLKTLSISYNSLDSQIDLSYLPTSLTRLEIFAPVTLVNLNPDDVASLDGLKIKELKLEMMGYYQSDTLDIPFSIETLSVQYKSRCIYDKELPSSEKMIISKEIDCVDNLQKQYDMTDDNVDRIVFNLVCKKWFNERHRYLSFNTNHASIILKNNNNYIHLNSYKSIIIDQINRKTKCKVVVGNEFKINYYDYILSIDELVDIDRLRTLNIDKVVIGYEENDDNNEKIKNLYQMISDLNISKLKMVQTFSRLPMNITSLSFYNSLKEKLKPGCLPPNLKTLKFDRQFNQAISVGVLPNTLVKLKLNESFNQPLKPGVLPSSLKILKFKSFKGSSFQQKIKVGTFPPQLEELEFSGHYSTIEDGALPQTLRILRYAPTSWLPQIKTLPNLKTLSISSYTLDSHFDLGCLPTSLTRLEIFADIKLTNVMPPTIRYLDVYNCVYRFDRIFKDRSLYQFDYLRLRLNQIASLDGFKIKELELHRKPYRSVDNIVKIPFGIETLSLELTSKCLYDKELPSSVKKLIISQGLDNQKHNDFSCGGSIQQLIITCNESIYSKKISAHITSMIFPPNTLIEFTDLRNEKIWIRMIDNQYYLVYCQPIITAIVHKSQLHKYLLYCISLYRY</sequence>
<dbReference type="GeneID" id="31357467"/>
<dbReference type="Gene3D" id="3.80.10.10">
    <property type="entry name" value="Ribonuclease Inhibitor"/>
    <property type="match status" value="1"/>
</dbReference>
<evidence type="ECO:0000313" key="2">
    <source>
        <dbReference type="Proteomes" id="UP000001396"/>
    </source>
</evidence>
<dbReference type="InterPro" id="IPR032675">
    <property type="entry name" value="LRR_dom_sf"/>
</dbReference>
<comment type="caution">
    <text evidence="1">The sequence shown here is derived from an EMBL/GenBank/DDBJ whole genome shotgun (WGS) entry which is preliminary data.</text>
</comment>
<dbReference type="Pfam" id="PF05725">
    <property type="entry name" value="FNIP"/>
    <property type="match status" value="5"/>
</dbReference>
<evidence type="ECO:0000313" key="1">
    <source>
        <dbReference type="EMBL" id="EFA84948.1"/>
    </source>
</evidence>
<organism evidence="1 2">
    <name type="scientific">Heterostelium pallidum (strain ATCC 26659 / Pp 5 / PN500)</name>
    <name type="common">Cellular slime mold</name>
    <name type="synonym">Polysphondylium pallidum</name>
    <dbReference type="NCBI Taxonomy" id="670386"/>
    <lineage>
        <taxon>Eukaryota</taxon>
        <taxon>Amoebozoa</taxon>
        <taxon>Evosea</taxon>
        <taxon>Eumycetozoa</taxon>
        <taxon>Dictyostelia</taxon>
        <taxon>Acytosteliales</taxon>
        <taxon>Acytosteliaceae</taxon>
        <taxon>Heterostelium</taxon>
    </lineage>
</organism>
<reference evidence="1 2" key="1">
    <citation type="journal article" date="2011" name="Genome Res.">
        <title>Phylogeny-wide analysis of social amoeba genomes highlights ancient origins for complex intercellular communication.</title>
        <authorList>
            <person name="Heidel A.J."/>
            <person name="Lawal H.M."/>
            <person name="Felder M."/>
            <person name="Schilde C."/>
            <person name="Helps N.R."/>
            <person name="Tunggal B."/>
            <person name="Rivero F."/>
            <person name="John U."/>
            <person name="Schleicher M."/>
            <person name="Eichinger L."/>
            <person name="Platzer M."/>
            <person name="Noegel A.A."/>
            <person name="Schaap P."/>
            <person name="Gloeckner G."/>
        </authorList>
    </citation>
    <scope>NUCLEOTIDE SEQUENCE [LARGE SCALE GENOMIC DNA]</scope>
    <source>
        <strain evidence="2">ATCC 26659 / Pp 5 / PN500</strain>
    </source>
</reference>
<protein>
    <recommendedName>
        <fullName evidence="3">FNIP repeat-containing protein</fullName>
    </recommendedName>
</protein>
<dbReference type="PANTHER" id="PTHR32134:SF92">
    <property type="entry name" value="FNIP REPEAT-CONTAINING PROTEIN"/>
    <property type="match status" value="1"/>
</dbReference>
<dbReference type="SUPFAM" id="SSF52058">
    <property type="entry name" value="L domain-like"/>
    <property type="match status" value="2"/>
</dbReference>
<accession>D3B0X4</accession>
<dbReference type="InParanoid" id="D3B0X4"/>
<name>D3B0X4_HETP5</name>
<dbReference type="OMA" id="AHITSMI"/>
<proteinExistence type="predicted"/>
<dbReference type="InterPro" id="IPR001611">
    <property type="entry name" value="Leu-rich_rpt"/>
</dbReference>
<dbReference type="PROSITE" id="PS51450">
    <property type="entry name" value="LRR"/>
    <property type="match status" value="1"/>
</dbReference>
<dbReference type="AlphaFoldDB" id="D3B0X4"/>
<dbReference type="PANTHER" id="PTHR32134">
    <property type="entry name" value="FNIP REPEAT-CONTAINING PROTEIN"/>
    <property type="match status" value="1"/>
</dbReference>
<evidence type="ECO:0008006" key="3">
    <source>
        <dbReference type="Google" id="ProtNLM"/>
    </source>
</evidence>
<dbReference type="InterPro" id="IPR008615">
    <property type="entry name" value="FNIP"/>
</dbReference>